<dbReference type="OrthoDB" id="9103332at2"/>
<dbReference type="Proteomes" id="UP000199548">
    <property type="component" value="Unassembled WGS sequence"/>
</dbReference>
<dbReference type="EMBL" id="FOQU01000014">
    <property type="protein sequence ID" value="SFJ95625.1"/>
    <property type="molecule type" value="Genomic_DNA"/>
</dbReference>
<organism evidence="2 3">
    <name type="scientific">Paraburkholderia megapolitana</name>
    <dbReference type="NCBI Taxonomy" id="420953"/>
    <lineage>
        <taxon>Bacteria</taxon>
        <taxon>Pseudomonadati</taxon>
        <taxon>Pseudomonadota</taxon>
        <taxon>Betaproteobacteria</taxon>
        <taxon>Burkholderiales</taxon>
        <taxon>Burkholderiaceae</taxon>
        <taxon>Paraburkholderia</taxon>
    </lineage>
</organism>
<name>A0A1I3VK38_9BURK</name>
<gene>
    <name evidence="2" type="ORF">SAMN05192543_1141</name>
</gene>
<protein>
    <submittedName>
        <fullName evidence="2">Uncharacterized protein</fullName>
    </submittedName>
</protein>
<reference evidence="2 3" key="1">
    <citation type="submission" date="2016-10" db="EMBL/GenBank/DDBJ databases">
        <authorList>
            <person name="de Groot N.N."/>
        </authorList>
    </citation>
    <scope>NUCLEOTIDE SEQUENCE [LARGE SCALE GENOMIC DNA]</scope>
    <source>
        <strain evidence="2 3">LMG 23650</strain>
    </source>
</reference>
<dbReference type="AlphaFoldDB" id="A0A1I3VK38"/>
<proteinExistence type="predicted"/>
<feature type="region of interest" description="Disordered" evidence="1">
    <location>
        <begin position="80"/>
        <end position="105"/>
    </location>
</feature>
<sequence>MSTKATLAHHDSDQAGEPSWHFYEEVFEAGVVYLELRGVSVELQTREQGGANVVMCLPIETAKQLGLHINVLPERWESACDNDKTAPPDRMHGSIHRYDDPTDPD</sequence>
<evidence type="ECO:0000313" key="2">
    <source>
        <dbReference type="EMBL" id="SFJ95625.1"/>
    </source>
</evidence>
<evidence type="ECO:0000256" key="1">
    <source>
        <dbReference type="SAM" id="MobiDB-lite"/>
    </source>
</evidence>
<accession>A0A1I3VK38</accession>
<keyword evidence="3" id="KW-1185">Reference proteome</keyword>
<evidence type="ECO:0000313" key="3">
    <source>
        <dbReference type="Proteomes" id="UP000199548"/>
    </source>
</evidence>
<dbReference type="RefSeq" id="WP_143098175.1">
    <property type="nucleotide sequence ID" value="NZ_CP041745.1"/>
</dbReference>